<sequence length="166" mass="18433">MDLHGLQTQHNNLIQSMFYEGMLDSQFAQIQVLQDANNPNFVMEVITIFCNDAERIMLELNNYLGQQDVDFNKLNGLVHQLKGSSSSVGAQHLKLACIDLHQASEDKNKGRLPCLALELKLDNIIPEGNSLAVVLAIQFSHLTEDWRISPLISDILGSLAISFTVG</sequence>
<feature type="domain" description="HPt" evidence="8">
    <location>
        <begin position="38"/>
        <end position="138"/>
    </location>
</feature>
<reference evidence="9 10" key="1">
    <citation type="submission" date="2019-06" db="EMBL/GenBank/DDBJ databases">
        <title>A chromosomal-level reference genome of Carpinus fangiana (Coryloideae, Betulaceae).</title>
        <authorList>
            <person name="Yang X."/>
            <person name="Wang Z."/>
            <person name="Zhang L."/>
            <person name="Hao G."/>
            <person name="Liu J."/>
            <person name="Yang Y."/>
        </authorList>
    </citation>
    <scope>NUCLEOTIDE SEQUENCE [LARGE SCALE GENOMIC DNA]</scope>
    <source>
        <strain evidence="9">Cfa_2016G</strain>
        <tissue evidence="9">Leaf</tissue>
    </source>
</reference>
<dbReference type="GO" id="GO:0043424">
    <property type="term" value="F:protein histidine kinase binding"/>
    <property type="evidence" value="ECO:0007669"/>
    <property type="project" value="UniProtKB-UniRule"/>
</dbReference>
<dbReference type="InterPro" id="IPR008207">
    <property type="entry name" value="Sig_transdc_His_kin_Hpt_dom"/>
</dbReference>
<feature type="modified residue" description="Phosphohistidine" evidence="6">
    <location>
        <position position="79"/>
    </location>
</feature>
<dbReference type="InterPro" id="IPR036641">
    <property type="entry name" value="HPT_dom_sf"/>
</dbReference>
<accession>A0A5N6RJ89</accession>
<dbReference type="GO" id="GO:0000160">
    <property type="term" value="P:phosphorelay signal transduction system"/>
    <property type="evidence" value="ECO:0007669"/>
    <property type="project" value="UniProtKB-UniRule"/>
</dbReference>
<evidence type="ECO:0000313" key="10">
    <source>
        <dbReference type="Proteomes" id="UP000327013"/>
    </source>
</evidence>
<protein>
    <recommendedName>
        <fullName evidence="7">Histidine-containing phosphotransfer protein</fullName>
    </recommendedName>
</protein>
<organism evidence="9 10">
    <name type="scientific">Carpinus fangiana</name>
    <dbReference type="NCBI Taxonomy" id="176857"/>
    <lineage>
        <taxon>Eukaryota</taxon>
        <taxon>Viridiplantae</taxon>
        <taxon>Streptophyta</taxon>
        <taxon>Embryophyta</taxon>
        <taxon>Tracheophyta</taxon>
        <taxon>Spermatophyta</taxon>
        <taxon>Magnoliopsida</taxon>
        <taxon>eudicotyledons</taxon>
        <taxon>Gunneridae</taxon>
        <taxon>Pentapetalae</taxon>
        <taxon>rosids</taxon>
        <taxon>fabids</taxon>
        <taxon>Fagales</taxon>
        <taxon>Betulaceae</taxon>
        <taxon>Carpinus</taxon>
    </lineage>
</organism>
<dbReference type="FunFam" id="1.20.120.160:FF:000001">
    <property type="entry name" value="Histidine-containing phosphotransfer protein 1"/>
    <property type="match status" value="1"/>
</dbReference>
<evidence type="ECO:0000256" key="4">
    <source>
        <dbReference type="ARBA" id="ARBA00023012"/>
    </source>
</evidence>
<dbReference type="GO" id="GO:0005634">
    <property type="term" value="C:nucleus"/>
    <property type="evidence" value="ECO:0007669"/>
    <property type="project" value="UniProtKB-SubCell"/>
</dbReference>
<evidence type="ECO:0000256" key="7">
    <source>
        <dbReference type="RuleBase" id="RU369004"/>
    </source>
</evidence>
<evidence type="ECO:0000259" key="8">
    <source>
        <dbReference type="PROSITE" id="PS50894"/>
    </source>
</evidence>
<dbReference type="GO" id="GO:0005829">
    <property type="term" value="C:cytosol"/>
    <property type="evidence" value="ECO:0007669"/>
    <property type="project" value="UniProtKB-SubCell"/>
</dbReference>
<keyword evidence="6" id="KW-0597">Phosphoprotein</keyword>
<comment type="domain">
    <text evidence="7">Histidine-containing phosphotransfer domain (HPt) contains an active histidine that mediates the phosphotransfer.</text>
</comment>
<dbReference type="Proteomes" id="UP000327013">
    <property type="component" value="Chromosome 7"/>
</dbReference>
<keyword evidence="4 7" id="KW-0902">Two-component regulatory system</keyword>
<evidence type="ECO:0000256" key="5">
    <source>
        <dbReference type="ARBA" id="ARBA00023242"/>
    </source>
</evidence>
<dbReference type="GO" id="GO:0009927">
    <property type="term" value="F:histidine phosphotransfer kinase activity"/>
    <property type="evidence" value="ECO:0007669"/>
    <property type="project" value="UniProtKB-UniRule"/>
</dbReference>
<keyword evidence="5" id="KW-0539">Nucleus</keyword>
<evidence type="ECO:0000256" key="2">
    <source>
        <dbReference type="ARBA" id="ARBA00022864"/>
    </source>
</evidence>
<comment type="function">
    <text evidence="7">Functions as a two-component phosphorelay mediators between cytokinin sensor histidine kinases and response regulators (B-type ARRs). Plays an important role in propagating cytokinin signal transduction.</text>
</comment>
<keyword evidence="2 7" id="KW-0932">Cytokinin signaling pathway</keyword>
<dbReference type="CDD" id="cd00088">
    <property type="entry name" value="HPT"/>
    <property type="match status" value="1"/>
</dbReference>
<evidence type="ECO:0000256" key="1">
    <source>
        <dbReference type="ARBA" id="ARBA00022490"/>
    </source>
</evidence>
<dbReference type="InterPro" id="IPR045871">
    <property type="entry name" value="AHP1-5/YPD1"/>
</dbReference>
<keyword evidence="3" id="KW-0007">Acetylation</keyword>
<keyword evidence="10" id="KW-1185">Reference proteome</keyword>
<evidence type="ECO:0000256" key="3">
    <source>
        <dbReference type="ARBA" id="ARBA00022990"/>
    </source>
</evidence>
<name>A0A5N6RJ89_9ROSI</name>
<dbReference type="Gene3D" id="1.20.120.160">
    <property type="entry name" value="HPT domain"/>
    <property type="match status" value="1"/>
</dbReference>
<comment type="subcellular location">
    <subcellularLocation>
        <location evidence="7">Cytoplasm</location>
        <location evidence="7">Cytosol</location>
    </subcellularLocation>
    <subcellularLocation>
        <location evidence="7">Nucleus</location>
    </subcellularLocation>
</comment>
<dbReference type="OrthoDB" id="1673781at2759"/>
<evidence type="ECO:0000256" key="6">
    <source>
        <dbReference type="PROSITE-ProRule" id="PRU00110"/>
    </source>
</evidence>
<dbReference type="GO" id="GO:0009736">
    <property type="term" value="P:cytokinin-activated signaling pathway"/>
    <property type="evidence" value="ECO:0007669"/>
    <property type="project" value="UniProtKB-KW"/>
</dbReference>
<dbReference type="SUPFAM" id="SSF47226">
    <property type="entry name" value="Histidine-containing phosphotransfer domain, HPT domain"/>
    <property type="match status" value="1"/>
</dbReference>
<proteinExistence type="predicted"/>
<dbReference type="Pfam" id="PF01627">
    <property type="entry name" value="Hpt"/>
    <property type="match status" value="1"/>
</dbReference>
<dbReference type="PROSITE" id="PS50894">
    <property type="entry name" value="HPT"/>
    <property type="match status" value="1"/>
</dbReference>
<dbReference type="AlphaFoldDB" id="A0A5N6RJ89"/>
<dbReference type="PANTHER" id="PTHR28242">
    <property type="entry name" value="PHOSPHORELAY INTERMEDIATE PROTEIN YPD1"/>
    <property type="match status" value="1"/>
</dbReference>
<gene>
    <name evidence="9" type="ORF">FH972_016574</name>
</gene>
<dbReference type="EMBL" id="CM017327">
    <property type="protein sequence ID" value="KAE8098517.1"/>
    <property type="molecule type" value="Genomic_DNA"/>
</dbReference>
<dbReference type="PANTHER" id="PTHR28242:SF64">
    <property type="entry name" value="HISTIDINE-CONTAINING PHOSPHOTRANSFER PROTEIN"/>
    <property type="match status" value="1"/>
</dbReference>
<evidence type="ECO:0000313" key="9">
    <source>
        <dbReference type="EMBL" id="KAE8098517.1"/>
    </source>
</evidence>
<keyword evidence="1" id="KW-0963">Cytoplasm</keyword>